<evidence type="ECO:0000256" key="7">
    <source>
        <dbReference type="ARBA" id="ARBA00023310"/>
    </source>
</evidence>
<evidence type="ECO:0000256" key="3">
    <source>
        <dbReference type="ARBA" id="ARBA00022448"/>
    </source>
</evidence>
<evidence type="ECO:0000256" key="2">
    <source>
        <dbReference type="ARBA" id="ARBA00005712"/>
    </source>
</evidence>
<feature type="domain" description="ATP synthase F1 complex delta/epsilon subunit N-terminal" evidence="9">
    <location>
        <begin position="16"/>
        <end position="94"/>
    </location>
</feature>
<dbReference type="GO" id="GO:0046933">
    <property type="term" value="F:proton-transporting ATP synthase activity, rotational mechanism"/>
    <property type="evidence" value="ECO:0007669"/>
    <property type="project" value="InterPro"/>
</dbReference>
<reference evidence="10" key="1">
    <citation type="submission" date="2018-05" db="EMBL/GenBank/DDBJ databases">
        <authorList>
            <person name="Lanie J.A."/>
            <person name="Ng W.-L."/>
            <person name="Kazmierczak K.M."/>
            <person name="Andrzejewski T.M."/>
            <person name="Davidsen T.M."/>
            <person name="Wayne K.J."/>
            <person name="Tettelin H."/>
            <person name="Glass J.I."/>
            <person name="Rusch D."/>
            <person name="Podicherti R."/>
            <person name="Tsui H.-C.T."/>
            <person name="Winkler M.E."/>
        </authorList>
    </citation>
    <scope>NUCLEOTIDE SEQUENCE</scope>
</reference>
<dbReference type="Pfam" id="PF02823">
    <property type="entry name" value="ATP-synt_DE_N"/>
    <property type="match status" value="1"/>
</dbReference>
<accession>A0A382T0T1</accession>
<dbReference type="NCBIfam" id="NF009980">
    <property type="entry name" value="PRK13446.1"/>
    <property type="match status" value="1"/>
</dbReference>
<evidence type="ECO:0000259" key="8">
    <source>
        <dbReference type="Pfam" id="PF00401"/>
    </source>
</evidence>
<evidence type="ECO:0000256" key="1">
    <source>
        <dbReference type="ARBA" id="ARBA00004202"/>
    </source>
</evidence>
<keyword evidence="7" id="KW-0066">ATP synthesis</keyword>
<dbReference type="SUPFAM" id="SSF46604">
    <property type="entry name" value="Epsilon subunit of F1F0-ATP synthase C-terminal domain"/>
    <property type="match status" value="1"/>
</dbReference>
<protein>
    <recommendedName>
        <fullName evidence="11">ATP synthase F1 complex delta/epsilon subunit N-terminal domain-containing protein</fullName>
    </recommendedName>
</protein>
<organism evidence="10">
    <name type="scientific">marine metagenome</name>
    <dbReference type="NCBI Taxonomy" id="408172"/>
    <lineage>
        <taxon>unclassified sequences</taxon>
        <taxon>metagenomes</taxon>
        <taxon>ecological metagenomes</taxon>
    </lineage>
</organism>
<gene>
    <name evidence="10" type="ORF">METZ01_LOCUS368633</name>
</gene>
<dbReference type="CDD" id="cd12152">
    <property type="entry name" value="F1-ATPase_delta"/>
    <property type="match status" value="1"/>
</dbReference>
<evidence type="ECO:0000256" key="5">
    <source>
        <dbReference type="ARBA" id="ARBA00023136"/>
    </source>
</evidence>
<dbReference type="PANTHER" id="PTHR13822:SF10">
    <property type="entry name" value="ATP SYNTHASE EPSILON CHAIN, CHLOROPLASTIC"/>
    <property type="match status" value="1"/>
</dbReference>
<evidence type="ECO:0000259" key="9">
    <source>
        <dbReference type="Pfam" id="PF02823"/>
    </source>
</evidence>
<dbReference type="Pfam" id="PF00401">
    <property type="entry name" value="ATP-synt_DE"/>
    <property type="match status" value="1"/>
</dbReference>
<keyword evidence="3" id="KW-0813">Transport</keyword>
<dbReference type="InterPro" id="IPR001469">
    <property type="entry name" value="ATP_synth_F1_dsu/esu"/>
</dbReference>
<evidence type="ECO:0000256" key="6">
    <source>
        <dbReference type="ARBA" id="ARBA00023196"/>
    </source>
</evidence>
<dbReference type="Gene3D" id="1.20.5.440">
    <property type="entry name" value="ATP synthase delta/epsilon subunit, C-terminal domain"/>
    <property type="match status" value="1"/>
</dbReference>
<dbReference type="InterPro" id="IPR036794">
    <property type="entry name" value="ATP_F1_dsu/esu_C_sf"/>
</dbReference>
<evidence type="ECO:0000313" key="10">
    <source>
        <dbReference type="EMBL" id="SVD15779.1"/>
    </source>
</evidence>
<proteinExistence type="inferred from homology"/>
<dbReference type="AlphaFoldDB" id="A0A382T0T1"/>
<keyword evidence="6" id="KW-0139">CF(1)</keyword>
<sequence length="149" mass="16283">MPEAGQNSAITTDFLLEVVTPARQVVTERVDAVRAPGSVGEFGVLPSHERLITSLDTGMLRYRTVGTSEWAELAVSSGLVEVLPDRVIVLAQTAETAQDIDIVRAEAALQRARDRLKNPEDATDVDRALEALKRSTMRLETARGNTREN</sequence>
<name>A0A382T0T1_9ZZZZ</name>
<evidence type="ECO:0000256" key="4">
    <source>
        <dbReference type="ARBA" id="ARBA00023065"/>
    </source>
</evidence>
<comment type="subcellular location">
    <subcellularLocation>
        <location evidence="1">Cell membrane</location>
        <topology evidence="1">Peripheral membrane protein</topology>
    </subcellularLocation>
</comment>
<dbReference type="GO" id="GO:0045259">
    <property type="term" value="C:proton-transporting ATP synthase complex"/>
    <property type="evidence" value="ECO:0007669"/>
    <property type="project" value="UniProtKB-KW"/>
</dbReference>
<dbReference type="EMBL" id="UINC01133070">
    <property type="protein sequence ID" value="SVD15779.1"/>
    <property type="molecule type" value="Genomic_DNA"/>
</dbReference>
<keyword evidence="4" id="KW-0406">Ion transport</keyword>
<dbReference type="InterPro" id="IPR020547">
    <property type="entry name" value="ATP_synth_F1_esu_C"/>
</dbReference>
<dbReference type="SUPFAM" id="SSF51344">
    <property type="entry name" value="Epsilon subunit of F1F0-ATP synthase N-terminal domain"/>
    <property type="match status" value="1"/>
</dbReference>
<dbReference type="NCBIfam" id="TIGR01216">
    <property type="entry name" value="ATP_synt_epsi"/>
    <property type="match status" value="1"/>
</dbReference>
<feature type="domain" description="ATP synthase epsilon subunit C-terminal" evidence="8">
    <location>
        <begin position="99"/>
        <end position="142"/>
    </location>
</feature>
<dbReference type="Gene3D" id="2.60.15.10">
    <property type="entry name" value="F0F1 ATP synthase delta/epsilon subunit, N-terminal"/>
    <property type="match status" value="1"/>
</dbReference>
<dbReference type="InterPro" id="IPR020546">
    <property type="entry name" value="ATP_synth_F1_dsu/esu_N"/>
</dbReference>
<comment type="similarity">
    <text evidence="2">Belongs to the ATPase epsilon chain family.</text>
</comment>
<dbReference type="HAMAP" id="MF_00530">
    <property type="entry name" value="ATP_synth_epsil_bac"/>
    <property type="match status" value="1"/>
</dbReference>
<dbReference type="GO" id="GO:0005886">
    <property type="term" value="C:plasma membrane"/>
    <property type="evidence" value="ECO:0007669"/>
    <property type="project" value="UniProtKB-SubCell"/>
</dbReference>
<keyword evidence="5" id="KW-0472">Membrane</keyword>
<dbReference type="PANTHER" id="PTHR13822">
    <property type="entry name" value="ATP SYNTHASE DELTA/EPSILON CHAIN"/>
    <property type="match status" value="1"/>
</dbReference>
<dbReference type="InterPro" id="IPR036771">
    <property type="entry name" value="ATPsynth_dsu/esu_N"/>
</dbReference>
<evidence type="ECO:0008006" key="11">
    <source>
        <dbReference type="Google" id="ProtNLM"/>
    </source>
</evidence>